<gene>
    <name evidence="3" type="ORF">CTEN210_16703</name>
</gene>
<feature type="compositionally biased region" description="Basic and acidic residues" evidence="1">
    <location>
        <begin position="312"/>
        <end position="322"/>
    </location>
</feature>
<reference evidence="3 4" key="1">
    <citation type="journal article" date="2021" name="Sci. Rep.">
        <title>The genome of the diatom Chaetoceros tenuissimus carries an ancient integrated fragment of an extant virus.</title>
        <authorList>
            <person name="Hongo Y."/>
            <person name="Kimura K."/>
            <person name="Takaki Y."/>
            <person name="Yoshida Y."/>
            <person name="Baba S."/>
            <person name="Kobayashi G."/>
            <person name="Nagasaki K."/>
            <person name="Hano T."/>
            <person name="Tomaru Y."/>
        </authorList>
    </citation>
    <scope>NUCLEOTIDE SEQUENCE [LARGE SCALE GENOMIC DNA]</scope>
    <source>
        <strain evidence="3 4">NIES-3715</strain>
    </source>
</reference>
<evidence type="ECO:0000313" key="4">
    <source>
        <dbReference type="Proteomes" id="UP001054902"/>
    </source>
</evidence>
<dbReference type="Proteomes" id="UP001054902">
    <property type="component" value="Unassembled WGS sequence"/>
</dbReference>
<keyword evidence="4" id="KW-1185">Reference proteome</keyword>
<evidence type="ECO:0000313" key="3">
    <source>
        <dbReference type="EMBL" id="GFH60227.1"/>
    </source>
</evidence>
<proteinExistence type="predicted"/>
<protein>
    <submittedName>
        <fullName evidence="3">Uncharacterized protein</fullName>
    </submittedName>
</protein>
<dbReference type="EMBL" id="BLLK01000069">
    <property type="protein sequence ID" value="GFH60227.1"/>
    <property type="molecule type" value="Genomic_DNA"/>
</dbReference>
<accession>A0AAD3HDV0</accession>
<feature type="region of interest" description="Disordered" evidence="1">
    <location>
        <begin position="291"/>
        <end position="322"/>
    </location>
</feature>
<evidence type="ECO:0000256" key="1">
    <source>
        <dbReference type="SAM" id="MobiDB-lite"/>
    </source>
</evidence>
<name>A0AAD3HDV0_9STRA</name>
<feature type="chain" id="PRO_5042235953" evidence="2">
    <location>
        <begin position="26"/>
        <end position="322"/>
    </location>
</feature>
<sequence length="322" mass="36190">MLIFKNSSLILTLIISSSLAFTASATNTTCVEGECNIYLEIDANDLGGGKFEVVNKICNKNGGATLIADSTSTFFSLGGHMVPDPFFQLQIPPDQCRTIKLTQSETDYKKNIVQLQGHMNTSGDTQCYCNLQPSTCDYSSIKITEIADSTEEEKRFIELYSDECKGHYVIGDVRVERALTTNSTSYDHFVELKSLQFDPNGFIVVCGNETEAKDAYNITCQKYDLDFFEGISMGKDYFRLIQDFGETTSELDKYDNDDEDRNFRNGYAERTCDGKNKWDVVTESDNYSPLTWCASSEEPSVPPEEPEEEDPKDSCKKKDCPK</sequence>
<evidence type="ECO:0000256" key="2">
    <source>
        <dbReference type="SAM" id="SignalP"/>
    </source>
</evidence>
<comment type="caution">
    <text evidence="3">The sequence shown here is derived from an EMBL/GenBank/DDBJ whole genome shotgun (WGS) entry which is preliminary data.</text>
</comment>
<organism evidence="3 4">
    <name type="scientific">Chaetoceros tenuissimus</name>
    <dbReference type="NCBI Taxonomy" id="426638"/>
    <lineage>
        <taxon>Eukaryota</taxon>
        <taxon>Sar</taxon>
        <taxon>Stramenopiles</taxon>
        <taxon>Ochrophyta</taxon>
        <taxon>Bacillariophyta</taxon>
        <taxon>Coscinodiscophyceae</taxon>
        <taxon>Chaetocerotophycidae</taxon>
        <taxon>Chaetocerotales</taxon>
        <taxon>Chaetocerotaceae</taxon>
        <taxon>Chaetoceros</taxon>
    </lineage>
</organism>
<feature type="signal peptide" evidence="2">
    <location>
        <begin position="1"/>
        <end position="25"/>
    </location>
</feature>
<keyword evidence="2" id="KW-0732">Signal</keyword>
<dbReference type="AlphaFoldDB" id="A0AAD3HDV0"/>